<keyword evidence="5" id="KW-1185">Reference proteome</keyword>
<comment type="caution">
    <text evidence="4">The sequence shown here is derived from an EMBL/GenBank/DDBJ whole genome shotgun (WGS) entry which is preliminary data.</text>
</comment>
<gene>
    <name evidence="4" type="ORF">FSCOSCO3_A017759</name>
</gene>
<evidence type="ECO:0000313" key="4">
    <source>
        <dbReference type="EMBL" id="CAK6968036.1"/>
    </source>
</evidence>
<name>A0AAV1P8M4_SCOSC</name>
<dbReference type="Gene3D" id="2.60.40.3210">
    <property type="entry name" value="Zona pellucida, ZP-N domain"/>
    <property type="match status" value="1"/>
</dbReference>
<dbReference type="Pfam" id="PF00100">
    <property type="entry name" value="Zona_pellucida"/>
    <property type="match status" value="1"/>
</dbReference>
<accession>A0AAV1P8M4</accession>
<dbReference type="GO" id="GO:0035803">
    <property type="term" value="P:egg coat formation"/>
    <property type="evidence" value="ECO:0007669"/>
    <property type="project" value="TreeGrafter"/>
</dbReference>
<dbReference type="GO" id="GO:0031012">
    <property type="term" value="C:extracellular matrix"/>
    <property type="evidence" value="ECO:0007669"/>
    <property type="project" value="TreeGrafter"/>
</dbReference>
<sequence length="649" mass="71881">MGTVEIFLCLFVGHFIPVHSVIQQDAAFPQAFPAFPGFFGNVLHLPFKRNLDFPQLNTMFSSWRTPFPDFHMLAPPMMSVPKVQVSCDKSQLTLLVDKRFNSVTLNEEDIQLGDGCNSNKELPNQFVFTYSFDKCGTTHTMQNGIDVYSNSLHLNLQKPLSTQRLIPHTVDISCMTKRSNSNFFVPPALPDKGRSFNIKAMNPSWTSTAESNMYKRGQTVNLQVSAKTKADQRLFIQSCFISASPEPQTKPRHAVILNKGCTAPLGSPHAVIQFVASDRADAVNVALNTSYLISEMYIHCSVLISDQGVTTGSKACNYNMIQSRWEELSGDVEVCSCCSSKCKGRSVKHLPDDAKVISTGPFRIVDKEDISPAPSASEPSNIPFIDSMQSDAAVPEDLIVSGSSVSRSKFSDSLWSSPPQGVVVLSQDPAARLTVWLPGQVQDTKHSDNIGSQVVDKTAPLQPRDVILNDLPELQPSTTDKIRGENPNKLGNEVPVWDMNVMALVDGWVIPPQLNMAASAEESQRKKWFGGSEMFDTEALPIEININDLIQNDFNQMRDEPAQKQTDAAIMHQEGTYDAQPIIRSKLQFSKSTDGSQSLSYEEEMVKQQEGKGAIGRFGMDGIERKPEPKQRGLLSAFLNLLRRIDRAE</sequence>
<proteinExistence type="predicted"/>
<dbReference type="GO" id="GO:0032190">
    <property type="term" value="F:acrosin binding"/>
    <property type="evidence" value="ECO:0007669"/>
    <property type="project" value="TreeGrafter"/>
</dbReference>
<dbReference type="Proteomes" id="UP001314229">
    <property type="component" value="Unassembled WGS sequence"/>
</dbReference>
<dbReference type="AlphaFoldDB" id="A0AAV1P8M4"/>
<evidence type="ECO:0000259" key="3">
    <source>
        <dbReference type="PROSITE" id="PS51034"/>
    </source>
</evidence>
<dbReference type="EMBL" id="CAWUFR010000113">
    <property type="protein sequence ID" value="CAK6968036.1"/>
    <property type="molecule type" value="Genomic_DNA"/>
</dbReference>
<dbReference type="Pfam" id="PF23344">
    <property type="entry name" value="ZP-N"/>
    <property type="match status" value="1"/>
</dbReference>
<dbReference type="Gene3D" id="2.60.40.4100">
    <property type="entry name" value="Zona pellucida, ZP-C domain"/>
    <property type="match status" value="1"/>
</dbReference>
<feature type="chain" id="PRO_5043651331" evidence="2">
    <location>
        <begin position="21"/>
        <end position="649"/>
    </location>
</feature>
<dbReference type="InterPro" id="IPR001507">
    <property type="entry name" value="ZP_dom"/>
</dbReference>
<dbReference type="PANTHER" id="PTHR11576:SF18">
    <property type="entry name" value="ZONA PELLUCIDA PROTEIN C"/>
    <property type="match status" value="1"/>
</dbReference>
<dbReference type="FunFam" id="2.60.40.4100:FF:000002">
    <property type="entry name" value="Zona pellucida sperm-binding protein 3"/>
    <property type="match status" value="1"/>
</dbReference>
<evidence type="ECO:0000256" key="1">
    <source>
        <dbReference type="ARBA" id="ARBA00023157"/>
    </source>
</evidence>
<dbReference type="PANTHER" id="PTHR11576">
    <property type="entry name" value="ZONA PELLUCIDA SPERM-BINDING PROTEIN 3"/>
    <property type="match status" value="1"/>
</dbReference>
<dbReference type="GO" id="GO:0007339">
    <property type="term" value="P:binding of sperm to zona pellucida"/>
    <property type="evidence" value="ECO:0007669"/>
    <property type="project" value="TreeGrafter"/>
</dbReference>
<keyword evidence="2" id="KW-0732">Signal</keyword>
<dbReference type="PROSITE" id="PS51034">
    <property type="entry name" value="ZP_2"/>
    <property type="match status" value="1"/>
</dbReference>
<dbReference type="InterPro" id="IPR042235">
    <property type="entry name" value="ZP-C_dom"/>
</dbReference>
<feature type="domain" description="ZP" evidence="3">
    <location>
        <begin position="86"/>
        <end position="323"/>
    </location>
</feature>
<dbReference type="InterPro" id="IPR055356">
    <property type="entry name" value="ZP-N"/>
</dbReference>
<keyword evidence="1" id="KW-1015">Disulfide bond</keyword>
<dbReference type="GO" id="GO:2000344">
    <property type="term" value="P:positive regulation of acrosome reaction"/>
    <property type="evidence" value="ECO:0007669"/>
    <property type="project" value="TreeGrafter"/>
</dbReference>
<organism evidence="4 5">
    <name type="scientific">Scomber scombrus</name>
    <name type="common">Atlantic mackerel</name>
    <name type="synonym">Scomber vernalis</name>
    <dbReference type="NCBI Taxonomy" id="13677"/>
    <lineage>
        <taxon>Eukaryota</taxon>
        <taxon>Metazoa</taxon>
        <taxon>Chordata</taxon>
        <taxon>Craniata</taxon>
        <taxon>Vertebrata</taxon>
        <taxon>Euteleostomi</taxon>
        <taxon>Actinopterygii</taxon>
        <taxon>Neopterygii</taxon>
        <taxon>Teleostei</taxon>
        <taxon>Neoteleostei</taxon>
        <taxon>Acanthomorphata</taxon>
        <taxon>Pelagiaria</taxon>
        <taxon>Scombriformes</taxon>
        <taxon>Scombridae</taxon>
        <taxon>Scomber</taxon>
    </lineage>
</organism>
<dbReference type="SMART" id="SM00241">
    <property type="entry name" value="ZP"/>
    <property type="match status" value="1"/>
</dbReference>
<protein>
    <submittedName>
        <fullName evidence="4">Zona pellucida protein C</fullName>
    </submittedName>
</protein>
<dbReference type="InterPro" id="IPR055355">
    <property type="entry name" value="ZP-C"/>
</dbReference>
<evidence type="ECO:0000313" key="5">
    <source>
        <dbReference type="Proteomes" id="UP001314229"/>
    </source>
</evidence>
<reference evidence="4 5" key="1">
    <citation type="submission" date="2024-01" db="EMBL/GenBank/DDBJ databases">
        <authorList>
            <person name="Alioto T."/>
            <person name="Alioto T."/>
            <person name="Gomez Garrido J."/>
        </authorList>
    </citation>
    <scope>NUCLEOTIDE SEQUENCE [LARGE SCALE GENOMIC DNA]</scope>
</reference>
<feature type="signal peptide" evidence="2">
    <location>
        <begin position="1"/>
        <end position="20"/>
    </location>
</feature>
<evidence type="ECO:0000256" key="2">
    <source>
        <dbReference type="SAM" id="SignalP"/>
    </source>
</evidence>